<accession>A0A1C0YJW1</accession>
<protein>
    <recommendedName>
        <fullName evidence="2">Adapter protein MecA</fullName>
    </recommendedName>
</protein>
<dbReference type="Gene3D" id="3.30.70.1950">
    <property type="match status" value="1"/>
</dbReference>
<dbReference type="Proteomes" id="UP000093199">
    <property type="component" value="Unassembled WGS sequence"/>
</dbReference>
<keyword evidence="4" id="KW-1185">Reference proteome</keyword>
<dbReference type="Pfam" id="PF05389">
    <property type="entry name" value="MecA"/>
    <property type="match status" value="1"/>
</dbReference>
<comment type="subunit">
    <text evidence="2">Homodimer.</text>
</comment>
<dbReference type="OrthoDB" id="2360201at2"/>
<comment type="caution">
    <text evidence="3">The sequence shown here is derived from an EMBL/GenBank/DDBJ whole genome shotgun (WGS) entry which is preliminary data.</text>
</comment>
<comment type="similarity">
    <text evidence="1 2">Belongs to the MecA family.</text>
</comment>
<evidence type="ECO:0000313" key="4">
    <source>
        <dbReference type="Proteomes" id="UP000093199"/>
    </source>
</evidence>
<comment type="domain">
    <text evidence="2">The N-terminal domain probably binds unfolded/aggregated proteins; the C-terminal domain interacts with ClpC.</text>
</comment>
<dbReference type="PIRSF" id="PIRSF029008">
    <property type="entry name" value="MecA"/>
    <property type="match status" value="1"/>
</dbReference>
<name>A0A1C0YJW1_9BACL</name>
<dbReference type="PANTHER" id="PTHR39161:SF2">
    <property type="entry name" value="ADAPTER PROTEIN MECA 2"/>
    <property type="match status" value="1"/>
</dbReference>
<dbReference type="InterPro" id="IPR008681">
    <property type="entry name" value="Neg-reg_MecA"/>
</dbReference>
<gene>
    <name evidence="2" type="primary">mecA</name>
    <name evidence="3" type="ORF">A6M13_09145</name>
</gene>
<evidence type="ECO:0000256" key="1">
    <source>
        <dbReference type="ARBA" id="ARBA00005397"/>
    </source>
</evidence>
<comment type="function">
    <text evidence="2">Enables the recognition and targeting of unfolded and aggregated proteins to the ClpC protease or to other proteins involved in proteolysis.</text>
</comment>
<dbReference type="STRING" id="33978.A6M13_09145"/>
<dbReference type="EMBL" id="MASJ01000003">
    <property type="protein sequence ID" value="OCS87466.1"/>
    <property type="molecule type" value="Genomic_DNA"/>
</dbReference>
<dbReference type="InterPro" id="IPR038471">
    <property type="entry name" value="MecA_C_sf"/>
</dbReference>
<dbReference type="HAMAP" id="MF_01124">
    <property type="entry name" value="MecA"/>
    <property type="match status" value="1"/>
</dbReference>
<dbReference type="PANTHER" id="PTHR39161">
    <property type="entry name" value="ADAPTER PROTEIN MECA"/>
    <property type="match status" value="1"/>
</dbReference>
<organism evidence="3 4">
    <name type="scientific">Caryophanon tenue</name>
    <dbReference type="NCBI Taxonomy" id="33978"/>
    <lineage>
        <taxon>Bacteria</taxon>
        <taxon>Bacillati</taxon>
        <taxon>Bacillota</taxon>
        <taxon>Bacilli</taxon>
        <taxon>Bacillales</taxon>
        <taxon>Caryophanaceae</taxon>
        <taxon>Caryophanon</taxon>
    </lineage>
</organism>
<dbReference type="GO" id="GO:0030674">
    <property type="term" value="F:protein-macromolecule adaptor activity"/>
    <property type="evidence" value="ECO:0007669"/>
    <property type="project" value="UniProtKB-UniRule"/>
</dbReference>
<sequence>MDIERVNDYTLKLYISYDDIEERGYSREEIWYNRGKGEQLFWDMIEEIGEEADFELEGAVWIHVNAAETGIEVVVTRTSEKEDISGHSSESEGDPFNFEKMMEQALIPEQDEQRNMRDIQELLKDKDYAMFKLGEFDDVIGIAKRLAQFDLHTTLYKYEGKYYFSFEKGQHDQAYMFNAIATVQEFATLSAMSTYYLREYGEVIMDGNCIETVQQYFA</sequence>
<reference evidence="3 4" key="1">
    <citation type="submission" date="2016-07" db="EMBL/GenBank/DDBJ databases">
        <title>Caryophanon tenue genome sequencing.</title>
        <authorList>
            <person name="Verma A."/>
            <person name="Pal Y."/>
            <person name="Krishnamurthi S."/>
        </authorList>
    </citation>
    <scope>NUCLEOTIDE SEQUENCE [LARGE SCALE GENOMIC DNA]</scope>
    <source>
        <strain evidence="3 4">DSM 14152</strain>
    </source>
</reference>
<dbReference type="RefSeq" id="WP_066542983.1">
    <property type="nucleotide sequence ID" value="NZ_MASJ01000003.1"/>
</dbReference>
<proteinExistence type="inferred from homology"/>
<evidence type="ECO:0000313" key="3">
    <source>
        <dbReference type="EMBL" id="OCS87466.1"/>
    </source>
</evidence>
<dbReference type="AlphaFoldDB" id="A0A1C0YJW1"/>
<evidence type="ECO:0000256" key="2">
    <source>
        <dbReference type="HAMAP-Rule" id="MF_01124"/>
    </source>
</evidence>